<dbReference type="PANTHER" id="PTHR43353">
    <property type="entry name" value="SUCCINATE-SEMIALDEHYDE DEHYDROGENASE, MITOCHONDRIAL"/>
    <property type="match status" value="1"/>
</dbReference>
<proteinExistence type="predicted"/>
<evidence type="ECO:0000313" key="4">
    <source>
        <dbReference type="Proteomes" id="UP001523262"/>
    </source>
</evidence>
<protein>
    <submittedName>
        <fullName evidence="3">Aldehyde dehydrogenase family protein</fullName>
    </submittedName>
</protein>
<dbReference type="InterPro" id="IPR015590">
    <property type="entry name" value="Aldehyde_DH_dom"/>
</dbReference>
<name>A0ABT0WJY9_9BACI</name>
<comment type="caution">
    <text evidence="3">The sequence shown here is derived from an EMBL/GenBank/DDBJ whole genome shotgun (WGS) entry which is preliminary data.</text>
</comment>
<dbReference type="InterPro" id="IPR016161">
    <property type="entry name" value="Ald_DH/histidinol_DH"/>
</dbReference>
<keyword evidence="1" id="KW-0560">Oxidoreductase</keyword>
<dbReference type="Gene3D" id="3.40.605.10">
    <property type="entry name" value="Aldehyde Dehydrogenase, Chain A, domain 1"/>
    <property type="match status" value="1"/>
</dbReference>
<feature type="domain" description="Aldehyde dehydrogenase" evidence="2">
    <location>
        <begin position="20"/>
        <end position="135"/>
    </location>
</feature>
<dbReference type="SUPFAM" id="SSF53720">
    <property type="entry name" value="ALDH-like"/>
    <property type="match status" value="1"/>
</dbReference>
<keyword evidence="4" id="KW-1185">Reference proteome</keyword>
<gene>
    <name evidence="3" type="ORF">NDK43_27580</name>
</gene>
<evidence type="ECO:0000259" key="2">
    <source>
        <dbReference type="Pfam" id="PF00171"/>
    </source>
</evidence>
<reference evidence="3 4" key="1">
    <citation type="submission" date="2022-06" db="EMBL/GenBank/DDBJ databases">
        <authorList>
            <person name="Jeon C.O."/>
        </authorList>
    </citation>
    <scope>NUCLEOTIDE SEQUENCE [LARGE SCALE GENOMIC DNA]</scope>
    <source>
        <strain evidence="3 4">KCTC 13943</strain>
    </source>
</reference>
<dbReference type="Pfam" id="PF00171">
    <property type="entry name" value="Aldedh"/>
    <property type="match status" value="1"/>
</dbReference>
<dbReference type="InterPro" id="IPR050740">
    <property type="entry name" value="Aldehyde_DH_Superfamily"/>
</dbReference>
<dbReference type="Proteomes" id="UP001523262">
    <property type="component" value="Unassembled WGS sequence"/>
</dbReference>
<evidence type="ECO:0000256" key="1">
    <source>
        <dbReference type="ARBA" id="ARBA00023002"/>
    </source>
</evidence>
<evidence type="ECO:0000313" key="3">
    <source>
        <dbReference type="EMBL" id="MCM2535417.1"/>
    </source>
</evidence>
<dbReference type="PANTHER" id="PTHR43353:SF5">
    <property type="entry name" value="SUCCINATE-SEMIALDEHYDE DEHYDROGENASE, MITOCHONDRIAL"/>
    <property type="match status" value="1"/>
</dbReference>
<accession>A0ABT0WJY9</accession>
<sequence length="140" mass="15225">MSNQIKTEILQGELYINGIWVSDPDQSYFESLNPATGELVGICAAATTEQVNDSVAKANIAYSQWKNIPIPERAAYLTKAAQLFETRKEELARVMTMEMGKVLTESLGEVGVVSATAQYMAGEADASLEKRFLPASLTGM</sequence>
<organism evidence="3 4">
    <name type="scientific">Neobacillus pocheonensis</name>
    <dbReference type="NCBI Taxonomy" id="363869"/>
    <lineage>
        <taxon>Bacteria</taxon>
        <taxon>Bacillati</taxon>
        <taxon>Bacillota</taxon>
        <taxon>Bacilli</taxon>
        <taxon>Bacillales</taxon>
        <taxon>Bacillaceae</taxon>
        <taxon>Neobacillus</taxon>
    </lineage>
</organism>
<dbReference type="EMBL" id="JAMQCR010000002">
    <property type="protein sequence ID" value="MCM2535417.1"/>
    <property type="molecule type" value="Genomic_DNA"/>
</dbReference>
<dbReference type="InterPro" id="IPR016162">
    <property type="entry name" value="Ald_DH_N"/>
</dbReference>